<dbReference type="InterPro" id="IPR015300">
    <property type="entry name" value="DNA-bd_pseudobarrel_sf"/>
</dbReference>
<dbReference type="AlphaFoldDB" id="A0A5C7I722"/>
<evidence type="ECO:0000256" key="3">
    <source>
        <dbReference type="ARBA" id="ARBA00023125"/>
    </source>
</evidence>
<dbReference type="GO" id="GO:0003677">
    <property type="term" value="F:DNA binding"/>
    <property type="evidence" value="ECO:0007669"/>
    <property type="project" value="UniProtKB-KW"/>
</dbReference>
<keyword evidence="3" id="KW-0238">DNA-binding</keyword>
<evidence type="ECO:0008006" key="8">
    <source>
        <dbReference type="Google" id="ProtNLM"/>
    </source>
</evidence>
<evidence type="ECO:0000256" key="4">
    <source>
        <dbReference type="ARBA" id="ARBA00023163"/>
    </source>
</evidence>
<evidence type="ECO:0000256" key="2">
    <source>
        <dbReference type="ARBA" id="ARBA00023015"/>
    </source>
</evidence>
<gene>
    <name evidence="6" type="ORF">EZV62_006385</name>
</gene>
<keyword evidence="7" id="KW-1185">Reference proteome</keyword>
<dbReference type="EMBL" id="VAHF01000003">
    <property type="protein sequence ID" value="TXG65110.1"/>
    <property type="molecule type" value="Genomic_DNA"/>
</dbReference>
<dbReference type="SUPFAM" id="SSF101936">
    <property type="entry name" value="DNA-binding pseudobarrel domain"/>
    <property type="match status" value="1"/>
</dbReference>
<evidence type="ECO:0000313" key="7">
    <source>
        <dbReference type="Proteomes" id="UP000323000"/>
    </source>
</evidence>
<proteinExistence type="predicted"/>
<dbReference type="GO" id="GO:0005634">
    <property type="term" value="C:nucleus"/>
    <property type="evidence" value="ECO:0007669"/>
    <property type="project" value="UniProtKB-SubCell"/>
</dbReference>
<dbReference type="Proteomes" id="UP000323000">
    <property type="component" value="Chromosome 3"/>
</dbReference>
<name>A0A5C7I722_9ROSI</name>
<organism evidence="6 7">
    <name type="scientific">Acer yangbiense</name>
    <dbReference type="NCBI Taxonomy" id="1000413"/>
    <lineage>
        <taxon>Eukaryota</taxon>
        <taxon>Viridiplantae</taxon>
        <taxon>Streptophyta</taxon>
        <taxon>Embryophyta</taxon>
        <taxon>Tracheophyta</taxon>
        <taxon>Spermatophyta</taxon>
        <taxon>Magnoliopsida</taxon>
        <taxon>eudicotyledons</taxon>
        <taxon>Gunneridae</taxon>
        <taxon>Pentapetalae</taxon>
        <taxon>rosids</taxon>
        <taxon>malvids</taxon>
        <taxon>Sapindales</taxon>
        <taxon>Sapindaceae</taxon>
        <taxon>Hippocastanoideae</taxon>
        <taxon>Acereae</taxon>
        <taxon>Acer</taxon>
    </lineage>
</organism>
<dbReference type="InterPro" id="IPR003340">
    <property type="entry name" value="B3_DNA-bd"/>
</dbReference>
<accession>A0A5C7I722</accession>
<comment type="caution">
    <text evidence="6">The sequence shown here is derived from an EMBL/GenBank/DDBJ whole genome shotgun (WGS) entry which is preliminary data.</text>
</comment>
<dbReference type="CDD" id="cd10017">
    <property type="entry name" value="B3_DNA"/>
    <property type="match status" value="1"/>
</dbReference>
<evidence type="ECO:0000313" key="6">
    <source>
        <dbReference type="EMBL" id="TXG65110.1"/>
    </source>
</evidence>
<protein>
    <recommendedName>
        <fullName evidence="8">TF-B3 domain-containing protein</fullName>
    </recommendedName>
</protein>
<evidence type="ECO:0000256" key="5">
    <source>
        <dbReference type="ARBA" id="ARBA00023242"/>
    </source>
</evidence>
<evidence type="ECO:0000256" key="1">
    <source>
        <dbReference type="ARBA" id="ARBA00004123"/>
    </source>
</evidence>
<keyword evidence="5" id="KW-0539">Nucleus</keyword>
<keyword evidence="2" id="KW-0805">Transcription regulation</keyword>
<dbReference type="Gene3D" id="2.40.330.10">
    <property type="entry name" value="DNA-binding pseudobarrel domain"/>
    <property type="match status" value="1"/>
</dbReference>
<keyword evidence="4" id="KW-0804">Transcription</keyword>
<comment type="subcellular location">
    <subcellularLocation>
        <location evidence="1">Nucleus</location>
    </subcellularLocation>
</comment>
<dbReference type="OrthoDB" id="954231at2759"/>
<sequence>MCSDDDRGTCRDDGDGIWRVSAVLLRSHHHQTLQLLGSSPRCCQDLDELDEVSKFDWLGCNTQHVLSVALGAVHYCHYTALGNMSDMPIHFVTTIGQRGTEQIQFSQPGGFDLSELIKVLKLAINFVDTNILFQFKISKLLTISDITTKVVLRNKIMKHIQIPQGINFVDLQVMDSTKHMWTLRLYIRPAGYRGSPVFTVWWLQFVRAKHLKVGDKLIFSWHQVRAADGELQMQYKIQVGRKSDVNYQGEPVYLDVENFL</sequence>
<reference evidence="7" key="1">
    <citation type="journal article" date="2019" name="Gigascience">
        <title>De novo genome assembly of the endangered Acer yangbiense, a plant species with extremely small populations endemic to Yunnan Province, China.</title>
        <authorList>
            <person name="Yang J."/>
            <person name="Wariss H.M."/>
            <person name="Tao L."/>
            <person name="Zhang R."/>
            <person name="Yun Q."/>
            <person name="Hollingsworth P."/>
            <person name="Dao Z."/>
            <person name="Luo G."/>
            <person name="Guo H."/>
            <person name="Ma Y."/>
            <person name="Sun W."/>
        </authorList>
    </citation>
    <scope>NUCLEOTIDE SEQUENCE [LARGE SCALE GENOMIC DNA]</scope>
    <source>
        <strain evidence="7">cv. Malutang</strain>
    </source>
</reference>